<sequence length="273" mass="31879">MATFSQIGDPETCNCDVIVLSFRAKCQENKLSHVSYLFDPNTGWISGRNVLFFAAMDRRPGYHYYIFLDDDTILKYNKFTPTDMTNLSPFRVVEKWLLDYEPAVGVLDYLVHDGASVVLGRRRYLCGINETSLVLPTVFFDAIFNAFHHKAIEHILPYPTQYEQWCIYASNRNTMIMVEVKFPGQALLFAPVTAANPKHRDYRERLVINMTKITREFVEKIRQEAPPKLRNHVLFERLHKNAYAYLTKQSQSFCLSPTRHQPIIPYRHLLSEF</sequence>
<accession>A0A9W9Z1Q9</accession>
<reference evidence="1" key="1">
    <citation type="submission" date="2023-01" db="EMBL/GenBank/DDBJ databases">
        <title>Genome assembly of the deep-sea coral Lophelia pertusa.</title>
        <authorList>
            <person name="Herrera S."/>
            <person name="Cordes E."/>
        </authorList>
    </citation>
    <scope>NUCLEOTIDE SEQUENCE</scope>
    <source>
        <strain evidence="1">USNM1676648</strain>
        <tissue evidence="1">Polyp</tissue>
    </source>
</reference>
<dbReference type="SUPFAM" id="SSF53448">
    <property type="entry name" value="Nucleotide-diphospho-sugar transferases"/>
    <property type="match status" value="1"/>
</dbReference>
<dbReference type="EMBL" id="MU826831">
    <property type="protein sequence ID" value="KAJ7373415.1"/>
    <property type="molecule type" value="Genomic_DNA"/>
</dbReference>
<name>A0A9W9Z1Q9_9CNID</name>
<dbReference type="InterPro" id="IPR029044">
    <property type="entry name" value="Nucleotide-diphossugar_trans"/>
</dbReference>
<gene>
    <name evidence="1" type="ORF">OS493_013008</name>
</gene>
<protein>
    <submittedName>
        <fullName evidence="1">Uncharacterized protein</fullName>
    </submittedName>
</protein>
<evidence type="ECO:0000313" key="1">
    <source>
        <dbReference type="EMBL" id="KAJ7373415.1"/>
    </source>
</evidence>
<organism evidence="1 2">
    <name type="scientific">Desmophyllum pertusum</name>
    <dbReference type="NCBI Taxonomy" id="174260"/>
    <lineage>
        <taxon>Eukaryota</taxon>
        <taxon>Metazoa</taxon>
        <taxon>Cnidaria</taxon>
        <taxon>Anthozoa</taxon>
        <taxon>Hexacorallia</taxon>
        <taxon>Scleractinia</taxon>
        <taxon>Caryophylliina</taxon>
        <taxon>Caryophylliidae</taxon>
        <taxon>Desmophyllum</taxon>
    </lineage>
</organism>
<proteinExistence type="predicted"/>
<evidence type="ECO:0000313" key="2">
    <source>
        <dbReference type="Proteomes" id="UP001163046"/>
    </source>
</evidence>
<dbReference type="AlphaFoldDB" id="A0A9W9Z1Q9"/>
<keyword evidence="2" id="KW-1185">Reference proteome</keyword>
<comment type="caution">
    <text evidence="1">The sequence shown here is derived from an EMBL/GenBank/DDBJ whole genome shotgun (WGS) entry which is preliminary data.</text>
</comment>
<dbReference type="OrthoDB" id="5948429at2759"/>
<dbReference type="Proteomes" id="UP001163046">
    <property type="component" value="Unassembled WGS sequence"/>
</dbReference>